<dbReference type="Gene3D" id="3.30.1380.20">
    <property type="entry name" value="Trafficking protein particle complex subunit 3"/>
    <property type="match status" value="1"/>
</dbReference>
<dbReference type="KEGG" id="tet:TTHERM_00657360"/>
<dbReference type="GO" id="GO:0005802">
    <property type="term" value="C:trans-Golgi network"/>
    <property type="evidence" value="ECO:0007669"/>
    <property type="project" value="TreeGrafter"/>
</dbReference>
<dbReference type="RefSeq" id="XP_001024036.1">
    <property type="nucleotide sequence ID" value="XM_001024036.1"/>
</dbReference>
<reference evidence="3" key="1">
    <citation type="journal article" date="2006" name="PLoS Biol.">
        <title>Macronuclear genome sequence of the ciliate Tetrahymena thermophila, a model eukaryote.</title>
        <authorList>
            <person name="Eisen J.A."/>
            <person name="Coyne R.S."/>
            <person name="Wu M."/>
            <person name="Wu D."/>
            <person name="Thiagarajan M."/>
            <person name="Wortman J.R."/>
            <person name="Badger J.H."/>
            <person name="Ren Q."/>
            <person name="Amedeo P."/>
            <person name="Jones K.M."/>
            <person name="Tallon L.J."/>
            <person name="Delcher A.L."/>
            <person name="Salzberg S.L."/>
            <person name="Silva J.C."/>
            <person name="Haas B.J."/>
            <person name="Majoros W.H."/>
            <person name="Farzad M."/>
            <person name="Carlton J.M."/>
            <person name="Smith R.K. Jr."/>
            <person name="Garg J."/>
            <person name="Pearlman R.E."/>
            <person name="Karrer K.M."/>
            <person name="Sun L."/>
            <person name="Manning G."/>
            <person name="Elde N.C."/>
            <person name="Turkewitz A.P."/>
            <person name="Asai D.J."/>
            <person name="Wilkes D.E."/>
            <person name="Wang Y."/>
            <person name="Cai H."/>
            <person name="Collins K."/>
            <person name="Stewart B.A."/>
            <person name="Lee S.R."/>
            <person name="Wilamowska K."/>
            <person name="Weinberg Z."/>
            <person name="Ruzzo W.L."/>
            <person name="Wloga D."/>
            <person name="Gaertig J."/>
            <person name="Frankel J."/>
            <person name="Tsao C.-C."/>
            <person name="Gorovsky M.A."/>
            <person name="Keeling P.J."/>
            <person name="Waller R.F."/>
            <person name="Patron N.J."/>
            <person name="Cherry J.M."/>
            <person name="Stover N.A."/>
            <person name="Krieger C.J."/>
            <person name="del Toro C."/>
            <person name="Ryder H.F."/>
            <person name="Williamson S.C."/>
            <person name="Barbeau R.A."/>
            <person name="Hamilton E.P."/>
            <person name="Orias E."/>
        </authorList>
    </citation>
    <scope>NUCLEOTIDE SEQUENCE [LARGE SCALE GENOMIC DNA]</scope>
    <source>
        <strain evidence="3">SB210</strain>
    </source>
</reference>
<dbReference type="OMA" id="MLTVQQN"/>
<gene>
    <name evidence="2" type="ORF">TTHERM_00657360</name>
</gene>
<dbReference type="STRING" id="312017.I7MI05"/>
<sequence length="194" mass="22577">MMNFQRQQDINAVDFFGYYHLMNQFVIRSCKDQLTSIQVKQNSLFEVGYKIGRSVVEKITENCLDKFKEDVEKNNAKCLPQIKFISKDFWSYLFQKDVDKANHNLKGTFYLKVFTFTMFEKLSNTESPEVQEFVSLWYQVIRGLVAGAMKGLSYPSEVSVDSVPPEKPDHIQPFMISIQILNYPALLSSQIQQK</sequence>
<dbReference type="GO" id="GO:0005801">
    <property type="term" value="C:cis-Golgi network"/>
    <property type="evidence" value="ECO:0007669"/>
    <property type="project" value="TreeGrafter"/>
</dbReference>
<evidence type="ECO:0000313" key="2">
    <source>
        <dbReference type="EMBL" id="EAS03791.1"/>
    </source>
</evidence>
<dbReference type="InterPro" id="IPR024096">
    <property type="entry name" value="NO_sig/Golgi_transp_ligand-bd"/>
</dbReference>
<dbReference type="eggNOG" id="ENOG502SWF6">
    <property type="taxonomic scope" value="Eukaryota"/>
</dbReference>
<evidence type="ECO:0000256" key="1">
    <source>
        <dbReference type="ARBA" id="ARBA00006218"/>
    </source>
</evidence>
<dbReference type="InterPro" id="IPR037992">
    <property type="entry name" value="TRAPPC6/Trs33"/>
</dbReference>
<comment type="similarity">
    <text evidence="1">Belongs to the TRAPP small subunits family. BET3 subfamily.</text>
</comment>
<accession>I7MI05</accession>
<dbReference type="PANTHER" id="PTHR12817:SF0">
    <property type="entry name" value="GEO08327P1"/>
    <property type="match status" value="1"/>
</dbReference>
<dbReference type="EMBL" id="GG662471">
    <property type="protein sequence ID" value="EAS03791.1"/>
    <property type="molecule type" value="Genomic_DNA"/>
</dbReference>
<proteinExistence type="inferred from homology"/>
<dbReference type="GeneID" id="7827671"/>
<dbReference type="AlphaFoldDB" id="I7MI05"/>
<name>I7MI05_TETTS</name>
<dbReference type="SUPFAM" id="SSF111126">
    <property type="entry name" value="Ligand-binding domain in the NO signalling and Golgi transport"/>
    <property type="match status" value="1"/>
</dbReference>
<dbReference type="GO" id="GO:0030008">
    <property type="term" value="C:TRAPP complex"/>
    <property type="evidence" value="ECO:0007669"/>
    <property type="project" value="TreeGrafter"/>
</dbReference>
<protein>
    <submittedName>
        <fullName evidence="2">Trafficking protein particle complex subunit 6b</fullName>
    </submittedName>
</protein>
<dbReference type="InParanoid" id="I7MI05"/>
<dbReference type="GO" id="GO:0006888">
    <property type="term" value="P:endoplasmic reticulum to Golgi vesicle-mediated transport"/>
    <property type="evidence" value="ECO:0007669"/>
    <property type="project" value="TreeGrafter"/>
</dbReference>
<dbReference type="Pfam" id="PF04051">
    <property type="entry name" value="TRAPP"/>
    <property type="match status" value="1"/>
</dbReference>
<dbReference type="HOGENOM" id="CLU_1306953_0_0_1"/>
<dbReference type="OrthoDB" id="941624at2759"/>
<organism evidence="2 3">
    <name type="scientific">Tetrahymena thermophila (strain SB210)</name>
    <dbReference type="NCBI Taxonomy" id="312017"/>
    <lineage>
        <taxon>Eukaryota</taxon>
        <taxon>Sar</taxon>
        <taxon>Alveolata</taxon>
        <taxon>Ciliophora</taxon>
        <taxon>Intramacronucleata</taxon>
        <taxon>Oligohymenophorea</taxon>
        <taxon>Hymenostomatida</taxon>
        <taxon>Tetrahymenina</taxon>
        <taxon>Tetrahymenidae</taxon>
        <taxon>Tetrahymena</taxon>
    </lineage>
</organism>
<dbReference type="Proteomes" id="UP000009168">
    <property type="component" value="Unassembled WGS sequence"/>
</dbReference>
<dbReference type="PANTHER" id="PTHR12817">
    <property type="entry name" value="TRAFFICKING PROTEIN PARTICLE COMPLEX SUBUNIT 6B"/>
    <property type="match status" value="1"/>
</dbReference>
<keyword evidence="3" id="KW-1185">Reference proteome</keyword>
<dbReference type="InterPro" id="IPR007194">
    <property type="entry name" value="TRAPP_component"/>
</dbReference>
<evidence type="ECO:0000313" key="3">
    <source>
        <dbReference type="Proteomes" id="UP000009168"/>
    </source>
</evidence>